<dbReference type="UniPathway" id="UPA00143"/>
<dbReference type="EC" id="2.3.2.27" evidence="3"/>
<feature type="repeat" description="HEAT" evidence="6">
    <location>
        <begin position="605"/>
        <end position="643"/>
    </location>
</feature>
<feature type="domain" description="U-box" evidence="8">
    <location>
        <begin position="250"/>
        <end position="330"/>
    </location>
</feature>
<dbReference type="PROSITE" id="PS50077">
    <property type="entry name" value="HEAT_REPEAT"/>
    <property type="match status" value="1"/>
</dbReference>
<evidence type="ECO:0000256" key="2">
    <source>
        <dbReference type="ARBA" id="ARBA00004906"/>
    </source>
</evidence>
<evidence type="ECO:0000256" key="5">
    <source>
        <dbReference type="ARBA" id="ARBA00022737"/>
    </source>
</evidence>
<evidence type="ECO:0000256" key="4">
    <source>
        <dbReference type="ARBA" id="ARBA00022679"/>
    </source>
</evidence>
<dbReference type="Pfam" id="PF04564">
    <property type="entry name" value="U-box"/>
    <property type="match status" value="1"/>
</dbReference>
<dbReference type="PANTHER" id="PTHR45958:SF14">
    <property type="entry name" value="RING-TYPE E3 UBIQUITIN TRANSFERASE"/>
    <property type="match status" value="1"/>
</dbReference>
<dbReference type="InterPro" id="IPR011989">
    <property type="entry name" value="ARM-like"/>
</dbReference>
<dbReference type="PANTHER" id="PTHR45958">
    <property type="entry name" value="RING-TYPE E3 UBIQUITIN TRANSFERASE"/>
    <property type="match status" value="1"/>
</dbReference>
<dbReference type="Gene3D" id="1.25.10.10">
    <property type="entry name" value="Leucine-rich Repeat Variant"/>
    <property type="match status" value="2"/>
</dbReference>
<sequence>MTPAPPLPAAVDSIHRSLSELCSTSPDQESFENTKQFTGYAHRLQLVFSQILRSSASLEELPASVETGLRGISEDLSDAAETVSVYRKRSKIFVLVNCQSLCASLLERTVAMGTWLELIESSLLDDFLSDLRKKTSDLSRDMKQAKFRVTENEERVRRTLEKEGQGRMSSKAVQSAIIMDLARALGIDASNHQELSEQVKLFKTDVARSSSVAERRIMISLEKILDNWSSDPDAEALNEDLNSEDEAHLSPFRNFLCPLTKEYMKEPVVVLESSQNYDKKAILYWFSRCVEDGRDPTCPVTGMVLKTTELKPNLGLAGAIDEWICRNVEVRVNSSVEHISKEPFVKESIERALDSVYRISEEHSSYRYKVRNAGLVVLIVNLLRKSSKDLGSRLRGKALMALLSMAKDEESKKIMLDEGVTRLAVHSLVGNSDKEREYAVKLLLEFSNDEDYCIKITSEKGALFLLSSMAGNLENPALSNLADELLKRMESMEENVQSASVVSSLLQLLSVASSPAQASILQILYGIASSPRAAESVASRIKSSNGIKTVISYLEHPEVGHRINAFRLTRLLSERVPSEPSTCPIHNEFSCDDEGSQLCLLSNDCIKPLIDLLSDDNTNVQIAAVEALSTLVPADNSSEITKRGMNEFEQLRMVDAVIDLFMKLRPGELQEKTLWMVDKFLRAEGCSHRHSLNQALVGALVEALKHGNGNTKRSVWSVK</sequence>
<keyword evidence="7" id="KW-0175">Coiled coil</keyword>
<evidence type="ECO:0000256" key="3">
    <source>
        <dbReference type="ARBA" id="ARBA00012483"/>
    </source>
</evidence>
<evidence type="ECO:0000313" key="9">
    <source>
        <dbReference type="EMBL" id="AFN53678.1"/>
    </source>
</evidence>
<comment type="pathway">
    <text evidence="2">Protein modification; protein ubiquitination.</text>
</comment>
<accession>I6XNG6</accession>
<dbReference type="InterPro" id="IPR013083">
    <property type="entry name" value="Znf_RING/FYVE/PHD"/>
</dbReference>
<dbReference type="SUPFAM" id="SSF48371">
    <property type="entry name" value="ARM repeat"/>
    <property type="match status" value="1"/>
</dbReference>
<reference evidence="9" key="1">
    <citation type="journal article" date="2012" name="Plant J.">
        <title>The genome of flax (Linum usitatissimum) assembled de novo from short shotgun sequence reads.</title>
        <authorList>
            <person name="Wang Z."/>
            <person name="Hobson N."/>
            <person name="Galindo L."/>
            <person name="Zhu S."/>
            <person name="Shi D."/>
            <person name="McDill J."/>
            <person name="Yang L."/>
            <person name="Hawkins S."/>
            <person name="Neutelings G."/>
            <person name="Datla R."/>
            <person name="Lambert G."/>
            <person name="Galbraith D.W."/>
            <person name="Grassa C.J."/>
            <person name="Geraldes A."/>
            <person name="Cronk Q.C."/>
            <person name="Cullis C."/>
            <person name="Dash P.K."/>
            <person name="Kumar P.A."/>
            <person name="Cloutier S."/>
            <person name="Sharpe A.G."/>
            <person name="Wong G.K."/>
            <person name="Wang J."/>
            <person name="Deyholos M.K."/>
        </authorList>
    </citation>
    <scope>NUCLEOTIDE SEQUENCE</scope>
</reference>
<evidence type="ECO:0000256" key="7">
    <source>
        <dbReference type="SAM" id="Coils"/>
    </source>
</evidence>
<dbReference type="AlphaFoldDB" id="I6XNG6"/>
<protein>
    <recommendedName>
        <fullName evidence="3">RING-type E3 ubiquitin transferase</fullName>
        <ecNumber evidence="3">2.3.2.27</ecNumber>
    </recommendedName>
</protein>
<dbReference type="SMART" id="SM00504">
    <property type="entry name" value="Ubox"/>
    <property type="match status" value="1"/>
</dbReference>
<keyword evidence="5" id="KW-0677">Repeat</keyword>
<evidence type="ECO:0000256" key="6">
    <source>
        <dbReference type="PROSITE-ProRule" id="PRU00103"/>
    </source>
</evidence>
<feature type="coiled-coil region" evidence="7">
    <location>
        <begin position="475"/>
        <end position="502"/>
    </location>
</feature>
<dbReference type="InterPro" id="IPR052608">
    <property type="entry name" value="U-box_domain_protein"/>
</dbReference>
<organism evidence="9">
    <name type="scientific">Linum usitatissimum</name>
    <name type="common">Flax</name>
    <name type="synonym">Linum humile</name>
    <dbReference type="NCBI Taxonomy" id="4006"/>
    <lineage>
        <taxon>Eukaryota</taxon>
        <taxon>Viridiplantae</taxon>
        <taxon>Streptophyta</taxon>
        <taxon>Embryophyta</taxon>
        <taxon>Tracheophyta</taxon>
        <taxon>Spermatophyta</taxon>
        <taxon>Magnoliopsida</taxon>
        <taxon>eudicotyledons</taxon>
        <taxon>Gunneridae</taxon>
        <taxon>Pentapetalae</taxon>
        <taxon>rosids</taxon>
        <taxon>fabids</taxon>
        <taxon>Malpighiales</taxon>
        <taxon>Linaceae</taxon>
        <taxon>Linum</taxon>
    </lineage>
</organism>
<proteinExistence type="predicted"/>
<dbReference type="InterPro" id="IPR016024">
    <property type="entry name" value="ARM-type_fold"/>
</dbReference>
<dbReference type="InterPro" id="IPR021133">
    <property type="entry name" value="HEAT_type_2"/>
</dbReference>
<dbReference type="Gene3D" id="3.30.40.10">
    <property type="entry name" value="Zinc/RING finger domain, C3HC4 (zinc finger)"/>
    <property type="match status" value="1"/>
</dbReference>
<keyword evidence="4" id="KW-0808">Transferase</keyword>
<comment type="catalytic activity">
    <reaction evidence="1">
        <text>S-ubiquitinyl-[E2 ubiquitin-conjugating enzyme]-L-cysteine + [acceptor protein]-L-lysine = [E2 ubiquitin-conjugating enzyme]-L-cysteine + N(6)-ubiquitinyl-[acceptor protein]-L-lysine.</text>
        <dbReference type="EC" id="2.3.2.27"/>
    </reaction>
</comment>
<dbReference type="EMBL" id="JX174446">
    <property type="protein sequence ID" value="AFN53678.1"/>
    <property type="molecule type" value="Genomic_DNA"/>
</dbReference>
<dbReference type="InterPro" id="IPR000225">
    <property type="entry name" value="Armadillo"/>
</dbReference>
<dbReference type="InterPro" id="IPR003613">
    <property type="entry name" value="Ubox_domain"/>
</dbReference>
<evidence type="ECO:0000259" key="8">
    <source>
        <dbReference type="PROSITE" id="PS51698"/>
    </source>
</evidence>
<evidence type="ECO:0000256" key="1">
    <source>
        <dbReference type="ARBA" id="ARBA00000900"/>
    </source>
</evidence>
<name>I6XNG6_LINUS</name>
<dbReference type="GO" id="GO:0061630">
    <property type="term" value="F:ubiquitin protein ligase activity"/>
    <property type="evidence" value="ECO:0007669"/>
    <property type="project" value="UniProtKB-EC"/>
</dbReference>
<dbReference type="SMART" id="SM00185">
    <property type="entry name" value="ARM"/>
    <property type="match status" value="4"/>
</dbReference>
<dbReference type="GO" id="GO:0016567">
    <property type="term" value="P:protein ubiquitination"/>
    <property type="evidence" value="ECO:0007669"/>
    <property type="project" value="UniProtKB-UniPathway"/>
</dbReference>
<dbReference type="SUPFAM" id="SSF57850">
    <property type="entry name" value="RING/U-box"/>
    <property type="match status" value="1"/>
</dbReference>
<dbReference type="PROSITE" id="PS51698">
    <property type="entry name" value="U_BOX"/>
    <property type="match status" value="1"/>
</dbReference>